<dbReference type="EMBL" id="VYYT01000300">
    <property type="protein sequence ID" value="KAK2745769.1"/>
    <property type="molecule type" value="Genomic_DNA"/>
</dbReference>
<evidence type="ECO:0000256" key="1">
    <source>
        <dbReference type="SAM" id="MobiDB-lite"/>
    </source>
</evidence>
<gene>
    <name evidence="2" type="ORF">CKAH01_06673</name>
</gene>
<feature type="region of interest" description="Disordered" evidence="1">
    <location>
        <begin position="83"/>
        <end position="118"/>
    </location>
</feature>
<evidence type="ECO:0000313" key="2">
    <source>
        <dbReference type="EMBL" id="KAK2745769.1"/>
    </source>
</evidence>
<dbReference type="Proteomes" id="UP001281614">
    <property type="component" value="Unassembled WGS sequence"/>
</dbReference>
<evidence type="ECO:0000313" key="3">
    <source>
        <dbReference type="Proteomes" id="UP001281614"/>
    </source>
</evidence>
<accession>A0AAD9Y7E6</accession>
<name>A0AAD9Y7E6_COLKA</name>
<keyword evidence="3" id="KW-1185">Reference proteome</keyword>
<sequence length="145" mass="16128">MACLVVDDEEPLPDLNLSHHRAWWCSAAHISHPSRISATRYRTDCSCRYGGRCSSGALRRCGGRSVVPRLCSMQHAALTLQHAGRRAPPTHFASDGSTLSTRMTRKQRTAGRKGASPSLRRVVAGAPSIFTSHDALRRRLRWPWK</sequence>
<dbReference type="AlphaFoldDB" id="A0AAD9Y7E6"/>
<reference evidence="2" key="1">
    <citation type="submission" date="2023-02" db="EMBL/GenBank/DDBJ databases">
        <title>Colletotrichum kahawae CIFC_Que2 genome sequencing and assembly.</title>
        <authorList>
            <person name="Baroncelli R."/>
        </authorList>
    </citation>
    <scope>NUCLEOTIDE SEQUENCE</scope>
    <source>
        <strain evidence="2">CIFC_Que2</strain>
    </source>
</reference>
<proteinExistence type="predicted"/>
<comment type="caution">
    <text evidence="2">The sequence shown here is derived from an EMBL/GenBank/DDBJ whole genome shotgun (WGS) entry which is preliminary data.</text>
</comment>
<protein>
    <submittedName>
        <fullName evidence="2">Uncharacterized protein</fullName>
    </submittedName>
</protein>
<organism evidence="2 3">
    <name type="scientific">Colletotrichum kahawae</name>
    <name type="common">Coffee berry disease fungus</name>
    <dbReference type="NCBI Taxonomy" id="34407"/>
    <lineage>
        <taxon>Eukaryota</taxon>
        <taxon>Fungi</taxon>
        <taxon>Dikarya</taxon>
        <taxon>Ascomycota</taxon>
        <taxon>Pezizomycotina</taxon>
        <taxon>Sordariomycetes</taxon>
        <taxon>Hypocreomycetidae</taxon>
        <taxon>Glomerellales</taxon>
        <taxon>Glomerellaceae</taxon>
        <taxon>Colletotrichum</taxon>
        <taxon>Colletotrichum gloeosporioides species complex</taxon>
    </lineage>
</organism>